<sequence length="109" mass="12742">MAEEIQMYDDAASVAFIRNFIPQELKEKLTDDDIVYIVDLIYDFYESRGFMDMAEDSEETVEVDEDELVEYVVKNAARDEVGHFSADEIRFVVQGELEYCESINLFEED</sequence>
<dbReference type="STRING" id="111105.HR09_07775"/>
<evidence type="ECO:0000313" key="1">
    <source>
        <dbReference type="EMBL" id="KGN84977.1"/>
    </source>
</evidence>
<gene>
    <name evidence="1" type="ORF">HR08_07945</name>
    <name evidence="2" type="ORF">HR15_06910</name>
</gene>
<reference evidence="1 3" key="1">
    <citation type="submission" date="2014-08" db="EMBL/GenBank/DDBJ databases">
        <title>Porphyromonas gulae strain:COT-052_OH1451 Genome sequencing.</title>
        <authorList>
            <person name="Wallis C."/>
            <person name="Deusch O."/>
            <person name="O'Flynn C."/>
            <person name="Davis I."/>
            <person name="Jospin G."/>
            <person name="Darling A.E."/>
            <person name="Coil D.A."/>
            <person name="Alexiev A."/>
            <person name="Horsfall A."/>
            <person name="Kirkwood N."/>
            <person name="Harris S."/>
            <person name="Eisen J.A."/>
        </authorList>
    </citation>
    <scope>NUCLEOTIDE SEQUENCE [LARGE SCALE GENOMIC DNA]</scope>
    <source>
        <strain evidence="3">COT-052 OH1451</strain>
        <strain evidence="1">COT-052_OH1451</strain>
    </source>
</reference>
<dbReference type="Proteomes" id="UP000030146">
    <property type="component" value="Unassembled WGS sequence"/>
</dbReference>
<keyword evidence="4" id="KW-1185">Reference proteome</keyword>
<proteinExistence type="predicted"/>
<reference evidence="2 4" key="2">
    <citation type="submission" date="2014-08" db="EMBL/GenBank/DDBJ databases">
        <title>Porphyromonas gulae strain:COT-052_OH3439 Genome sequencing.</title>
        <authorList>
            <person name="Wallis C."/>
            <person name="Deusch O."/>
            <person name="O'Flynn C."/>
            <person name="Davis I."/>
            <person name="Jospin G."/>
            <person name="Darling A.E."/>
            <person name="Coil D.A."/>
            <person name="Alexiev A."/>
            <person name="Horsfall A."/>
            <person name="Kirkwood N."/>
            <person name="Harris S."/>
            <person name="Eisen J.A."/>
        </authorList>
    </citation>
    <scope>NUCLEOTIDE SEQUENCE [LARGE SCALE GENOMIC DNA]</scope>
    <source>
        <strain evidence="4">COT-052 OH3439</strain>
        <strain evidence="2">COT-052_OH3439</strain>
    </source>
</reference>
<dbReference type="GeneID" id="57238902"/>
<name>A0A099WXB5_9PORP</name>
<protein>
    <submittedName>
        <fullName evidence="1">Uncharacterized protein</fullName>
    </submittedName>
</protein>
<dbReference type="eggNOG" id="ENOG5032XKH">
    <property type="taxonomic scope" value="Bacteria"/>
</dbReference>
<dbReference type="PATRIC" id="fig|111105.18.peg.104"/>
<dbReference type="EMBL" id="JRAI01000063">
    <property type="protein sequence ID" value="KGN84977.1"/>
    <property type="molecule type" value="Genomic_DNA"/>
</dbReference>
<accession>A0A099WXB5</accession>
<evidence type="ECO:0000313" key="2">
    <source>
        <dbReference type="EMBL" id="KGN87103.1"/>
    </source>
</evidence>
<dbReference type="EMBL" id="JRAK01000091">
    <property type="protein sequence ID" value="KGN87103.1"/>
    <property type="molecule type" value="Genomic_DNA"/>
</dbReference>
<comment type="caution">
    <text evidence="1">The sequence shown here is derived from an EMBL/GenBank/DDBJ whole genome shotgun (WGS) entry which is preliminary data.</text>
</comment>
<dbReference type="AlphaFoldDB" id="A0A099WXB5"/>
<dbReference type="Proteomes" id="UP000030130">
    <property type="component" value="Unassembled WGS sequence"/>
</dbReference>
<dbReference type="OrthoDB" id="1100675at2"/>
<dbReference type="RefSeq" id="WP_018964616.1">
    <property type="nucleotide sequence ID" value="NZ_CALUCC010000179.1"/>
</dbReference>
<evidence type="ECO:0000313" key="4">
    <source>
        <dbReference type="Proteomes" id="UP000030146"/>
    </source>
</evidence>
<organism evidence="1 3">
    <name type="scientific">Porphyromonas gulae</name>
    <dbReference type="NCBI Taxonomy" id="111105"/>
    <lineage>
        <taxon>Bacteria</taxon>
        <taxon>Pseudomonadati</taxon>
        <taxon>Bacteroidota</taxon>
        <taxon>Bacteroidia</taxon>
        <taxon>Bacteroidales</taxon>
        <taxon>Porphyromonadaceae</taxon>
        <taxon>Porphyromonas</taxon>
    </lineage>
</organism>
<evidence type="ECO:0000313" key="3">
    <source>
        <dbReference type="Proteomes" id="UP000030130"/>
    </source>
</evidence>